<dbReference type="RefSeq" id="WP_096330042.1">
    <property type="nucleotide sequence ID" value="NZ_FOMX01000004.1"/>
</dbReference>
<name>A0A1I1USF8_9BACT</name>
<dbReference type="AlphaFoldDB" id="A0A1I1USF8"/>
<dbReference type="Gene3D" id="1.25.10.10">
    <property type="entry name" value="Leucine-rich Repeat Variant"/>
    <property type="match status" value="1"/>
</dbReference>
<protein>
    <recommendedName>
        <fullName evidence="3">HEAT repeat-containing protein</fullName>
    </recommendedName>
</protein>
<dbReference type="SUPFAM" id="SSF48371">
    <property type="entry name" value="ARM repeat"/>
    <property type="match status" value="1"/>
</dbReference>
<dbReference type="Proteomes" id="UP000199400">
    <property type="component" value="Unassembled WGS sequence"/>
</dbReference>
<evidence type="ECO:0000313" key="2">
    <source>
        <dbReference type="Proteomes" id="UP000199400"/>
    </source>
</evidence>
<reference evidence="2" key="1">
    <citation type="submission" date="2016-10" db="EMBL/GenBank/DDBJ databases">
        <authorList>
            <person name="Varghese N."/>
            <person name="Submissions S."/>
        </authorList>
    </citation>
    <scope>NUCLEOTIDE SEQUENCE [LARGE SCALE GENOMIC DNA]</scope>
    <source>
        <strain evidence="2">ATCC 25963</strain>
    </source>
</reference>
<gene>
    <name evidence="1" type="ORF">SAMN02745121_01273</name>
</gene>
<accession>A0A1I1USF8</accession>
<keyword evidence="2" id="KW-1185">Reference proteome</keyword>
<proteinExistence type="predicted"/>
<dbReference type="STRING" id="54.SAMN02745121_01273"/>
<dbReference type="InterPro" id="IPR016024">
    <property type="entry name" value="ARM-type_fold"/>
</dbReference>
<dbReference type="InterPro" id="IPR011989">
    <property type="entry name" value="ARM-like"/>
</dbReference>
<evidence type="ECO:0008006" key="3">
    <source>
        <dbReference type="Google" id="ProtNLM"/>
    </source>
</evidence>
<sequence length="352" mass="37621">MLERLDTVDWTAVHHAYGPATRTPDVLRALLDDDPEQRQQARRQLYATLLDDSLRNYATTAAAPFLVELVVDARTPDRAQVLDILTCSVAGTLSIASPPVLDDGGPDVHPILRDIYRAAEAAVPACLQLVGSSDERLCVAAIYFLATMWRRADEIVPALHARLSRSPAPVVRGILAFALGHLRPDDPALSQLHAADPDPAVRVIAAVGLLRGADGPSEPALSTLIAALAGPDAVPGLERLPCVEMGVADLGRVLCDLPKGHVARALPTLCAALRRTDGFAVLGLVEPLLYIAFDGDTPPEANTLTSAQRQALTAMLDNPSLWQLGDGHFLLRDYHLPTTRSAMAALLRAPES</sequence>
<organism evidence="1 2">
    <name type="scientific">Nannocystis exedens</name>
    <dbReference type="NCBI Taxonomy" id="54"/>
    <lineage>
        <taxon>Bacteria</taxon>
        <taxon>Pseudomonadati</taxon>
        <taxon>Myxococcota</taxon>
        <taxon>Polyangia</taxon>
        <taxon>Nannocystales</taxon>
        <taxon>Nannocystaceae</taxon>
        <taxon>Nannocystis</taxon>
    </lineage>
</organism>
<evidence type="ECO:0000313" key="1">
    <source>
        <dbReference type="EMBL" id="SFD73717.1"/>
    </source>
</evidence>
<dbReference type="EMBL" id="FOMX01000004">
    <property type="protein sequence ID" value="SFD73717.1"/>
    <property type="molecule type" value="Genomic_DNA"/>
</dbReference>